<keyword evidence="2" id="KW-0732">Signal</keyword>
<keyword evidence="4" id="KW-1185">Reference proteome</keyword>
<keyword evidence="1" id="KW-0812">Transmembrane</keyword>
<dbReference type="EMBL" id="CAUYUJ010018036">
    <property type="protein sequence ID" value="CAK0880069.1"/>
    <property type="molecule type" value="Genomic_DNA"/>
</dbReference>
<feature type="chain" id="PRO_5047082038" evidence="2">
    <location>
        <begin position="21"/>
        <end position="194"/>
    </location>
</feature>
<dbReference type="Proteomes" id="UP001189429">
    <property type="component" value="Unassembled WGS sequence"/>
</dbReference>
<reference evidence="3" key="1">
    <citation type="submission" date="2023-10" db="EMBL/GenBank/DDBJ databases">
        <authorList>
            <person name="Chen Y."/>
            <person name="Shah S."/>
            <person name="Dougan E. K."/>
            <person name="Thang M."/>
            <person name="Chan C."/>
        </authorList>
    </citation>
    <scope>NUCLEOTIDE SEQUENCE [LARGE SCALE GENOMIC DNA]</scope>
</reference>
<sequence>MACLVLAAAALLSAAPAAAGQGCGILFSYSDGSATCEIVCHKPVPTTCEGVDSCCQWFSERVQSLADARTGKEGQLVESDSNDPEKVKDLLCEQVLGELYEKCPACNGGEEQCALKDDSENLDRLYSVMDGLPLAGRRSLASVAASGLAAIGGAALLAAAAVAFMRYGAFSVHGGISASEAAGEGQGAPIMAFE</sequence>
<evidence type="ECO:0000256" key="2">
    <source>
        <dbReference type="SAM" id="SignalP"/>
    </source>
</evidence>
<protein>
    <submittedName>
        <fullName evidence="3">Uncharacterized protein</fullName>
    </submittedName>
</protein>
<name>A0ABN9W221_9DINO</name>
<keyword evidence="1" id="KW-1133">Transmembrane helix</keyword>
<evidence type="ECO:0000313" key="3">
    <source>
        <dbReference type="EMBL" id="CAK0880069.1"/>
    </source>
</evidence>
<accession>A0ABN9W221</accession>
<evidence type="ECO:0000313" key="4">
    <source>
        <dbReference type="Proteomes" id="UP001189429"/>
    </source>
</evidence>
<organism evidence="3 4">
    <name type="scientific">Prorocentrum cordatum</name>
    <dbReference type="NCBI Taxonomy" id="2364126"/>
    <lineage>
        <taxon>Eukaryota</taxon>
        <taxon>Sar</taxon>
        <taxon>Alveolata</taxon>
        <taxon>Dinophyceae</taxon>
        <taxon>Prorocentrales</taxon>
        <taxon>Prorocentraceae</taxon>
        <taxon>Prorocentrum</taxon>
    </lineage>
</organism>
<evidence type="ECO:0000256" key="1">
    <source>
        <dbReference type="SAM" id="Phobius"/>
    </source>
</evidence>
<comment type="caution">
    <text evidence="3">The sequence shown here is derived from an EMBL/GenBank/DDBJ whole genome shotgun (WGS) entry which is preliminary data.</text>
</comment>
<feature type="transmembrane region" description="Helical" evidence="1">
    <location>
        <begin position="140"/>
        <end position="164"/>
    </location>
</feature>
<proteinExistence type="predicted"/>
<feature type="signal peptide" evidence="2">
    <location>
        <begin position="1"/>
        <end position="20"/>
    </location>
</feature>
<gene>
    <name evidence="3" type="ORF">PCOR1329_LOCUS63311</name>
</gene>
<keyword evidence="1" id="KW-0472">Membrane</keyword>